<dbReference type="AlphaFoldDB" id="A0A917HT25"/>
<comment type="caution">
    <text evidence="1">The sequence shown here is derived from an EMBL/GenBank/DDBJ whole genome shotgun (WGS) entry which is preliminary data.</text>
</comment>
<keyword evidence="2" id="KW-1185">Reference proteome</keyword>
<accession>A0A917HT25</accession>
<organism evidence="1 2">
    <name type="scientific">Parapedobacter pyrenivorans</name>
    <dbReference type="NCBI Taxonomy" id="1305674"/>
    <lineage>
        <taxon>Bacteria</taxon>
        <taxon>Pseudomonadati</taxon>
        <taxon>Bacteroidota</taxon>
        <taxon>Sphingobacteriia</taxon>
        <taxon>Sphingobacteriales</taxon>
        <taxon>Sphingobacteriaceae</taxon>
        <taxon>Parapedobacter</taxon>
    </lineage>
</organism>
<dbReference type="EMBL" id="BMER01000001">
    <property type="protein sequence ID" value="GGG88416.1"/>
    <property type="molecule type" value="Genomic_DNA"/>
</dbReference>
<protein>
    <submittedName>
        <fullName evidence="1">Uncharacterized protein</fullName>
    </submittedName>
</protein>
<proteinExistence type="predicted"/>
<name>A0A917HT25_9SPHI</name>
<reference evidence="1" key="1">
    <citation type="journal article" date="2014" name="Int. J. Syst. Evol. Microbiol.">
        <title>Complete genome sequence of Corynebacterium casei LMG S-19264T (=DSM 44701T), isolated from a smear-ripened cheese.</title>
        <authorList>
            <consortium name="US DOE Joint Genome Institute (JGI-PGF)"/>
            <person name="Walter F."/>
            <person name="Albersmeier A."/>
            <person name="Kalinowski J."/>
            <person name="Ruckert C."/>
        </authorList>
    </citation>
    <scope>NUCLEOTIDE SEQUENCE</scope>
    <source>
        <strain evidence="1">CGMCC 1.12195</strain>
    </source>
</reference>
<evidence type="ECO:0000313" key="1">
    <source>
        <dbReference type="EMBL" id="GGG88416.1"/>
    </source>
</evidence>
<sequence>MAKLTDLLAFSGAVGDMVGCKGPHGFYIRSRPRKSHKEPTARQLEVRARLALVMGFLKPLKAVIHLGFSATNTTRTKMSAMNAAASHVLNHAIAGEYPDLQIEPEEVRLSRGMLQGLADVGIGMLGTSVDVTWSTEPPQFIGYPDDRVTIVVYHPAEKTVMVGKVSRDAGAVSVDVSDEPTGSELLVYACVSDRDRKEFSNSQFLGRITYE</sequence>
<dbReference type="Proteomes" id="UP000660862">
    <property type="component" value="Unassembled WGS sequence"/>
</dbReference>
<reference evidence="1" key="2">
    <citation type="submission" date="2020-09" db="EMBL/GenBank/DDBJ databases">
        <authorList>
            <person name="Sun Q."/>
            <person name="Zhou Y."/>
        </authorList>
    </citation>
    <scope>NUCLEOTIDE SEQUENCE</scope>
    <source>
        <strain evidence="1">CGMCC 1.12195</strain>
    </source>
</reference>
<evidence type="ECO:0000313" key="2">
    <source>
        <dbReference type="Proteomes" id="UP000660862"/>
    </source>
</evidence>
<dbReference type="RefSeq" id="WP_188506008.1">
    <property type="nucleotide sequence ID" value="NZ_BMER01000001.1"/>
</dbReference>
<dbReference type="Pfam" id="PF19781">
    <property type="entry name" value="DUF6266"/>
    <property type="match status" value="1"/>
</dbReference>
<gene>
    <name evidence="1" type="ORF">GCM10007415_23060</name>
</gene>
<dbReference type="InterPro" id="IPR046233">
    <property type="entry name" value="DUF6266"/>
</dbReference>